<dbReference type="Pfam" id="PF03184">
    <property type="entry name" value="DDE_1"/>
    <property type="match status" value="1"/>
</dbReference>
<dbReference type="Gene3D" id="1.10.10.60">
    <property type="entry name" value="Homeodomain-like"/>
    <property type="match status" value="2"/>
</dbReference>
<organism evidence="5 6">
    <name type="scientific">Frankliniella fusca</name>
    <dbReference type="NCBI Taxonomy" id="407009"/>
    <lineage>
        <taxon>Eukaryota</taxon>
        <taxon>Metazoa</taxon>
        <taxon>Ecdysozoa</taxon>
        <taxon>Arthropoda</taxon>
        <taxon>Hexapoda</taxon>
        <taxon>Insecta</taxon>
        <taxon>Pterygota</taxon>
        <taxon>Neoptera</taxon>
        <taxon>Paraneoptera</taxon>
        <taxon>Thysanoptera</taxon>
        <taxon>Terebrantia</taxon>
        <taxon>Thripoidea</taxon>
        <taxon>Thripidae</taxon>
        <taxon>Frankliniella</taxon>
    </lineage>
</organism>
<feature type="region of interest" description="Disordered" evidence="3">
    <location>
        <begin position="1"/>
        <end position="27"/>
    </location>
</feature>
<reference evidence="5" key="1">
    <citation type="submission" date="2021-07" db="EMBL/GenBank/DDBJ databases">
        <authorList>
            <person name="Catto M.A."/>
            <person name="Jacobson A."/>
            <person name="Kennedy G."/>
            <person name="Labadie P."/>
            <person name="Hunt B.G."/>
            <person name="Srinivasan R."/>
        </authorList>
    </citation>
    <scope>NUCLEOTIDE SEQUENCE</scope>
    <source>
        <strain evidence="5">PL_HMW_Pooled</strain>
        <tissue evidence="5">Head</tissue>
    </source>
</reference>
<dbReference type="GO" id="GO:0005634">
    <property type="term" value="C:nucleus"/>
    <property type="evidence" value="ECO:0007669"/>
    <property type="project" value="UniProtKB-SubCell"/>
</dbReference>
<dbReference type="SUPFAM" id="SSF46689">
    <property type="entry name" value="Homeodomain-like"/>
    <property type="match status" value="1"/>
</dbReference>
<feature type="compositionally biased region" description="Acidic residues" evidence="3">
    <location>
        <begin position="409"/>
        <end position="425"/>
    </location>
</feature>
<dbReference type="SUPFAM" id="SSF48295">
    <property type="entry name" value="TrpR-like"/>
    <property type="match status" value="1"/>
</dbReference>
<feature type="compositionally biased region" description="Acidic residues" evidence="3">
    <location>
        <begin position="379"/>
        <end position="400"/>
    </location>
</feature>
<evidence type="ECO:0000259" key="4">
    <source>
        <dbReference type="PROSITE" id="PS51253"/>
    </source>
</evidence>
<evidence type="ECO:0000256" key="1">
    <source>
        <dbReference type="ARBA" id="ARBA00004123"/>
    </source>
</evidence>
<dbReference type="InterPro" id="IPR004875">
    <property type="entry name" value="DDE_SF_endonuclease_dom"/>
</dbReference>
<dbReference type="PROSITE" id="PS51253">
    <property type="entry name" value="HTH_CENPB"/>
    <property type="match status" value="1"/>
</dbReference>
<dbReference type="InterPro" id="IPR018586">
    <property type="entry name" value="Brinker_DNA-bd"/>
</dbReference>
<accession>A0AAE1HBS6</accession>
<evidence type="ECO:0000313" key="6">
    <source>
        <dbReference type="Proteomes" id="UP001219518"/>
    </source>
</evidence>
<feature type="region of interest" description="Disordered" evidence="3">
    <location>
        <begin position="379"/>
        <end position="425"/>
    </location>
</feature>
<dbReference type="Pfam" id="PF09607">
    <property type="entry name" value="BrkDBD"/>
    <property type="match status" value="1"/>
</dbReference>
<evidence type="ECO:0000256" key="2">
    <source>
        <dbReference type="ARBA" id="ARBA00023125"/>
    </source>
</evidence>
<dbReference type="InterPro" id="IPR009057">
    <property type="entry name" value="Homeodomain-like_sf"/>
</dbReference>
<dbReference type="Proteomes" id="UP001219518">
    <property type="component" value="Unassembled WGS sequence"/>
</dbReference>
<comment type="subcellular location">
    <subcellularLocation>
        <location evidence="1">Nucleus</location>
    </subcellularLocation>
</comment>
<dbReference type="InterPro" id="IPR010921">
    <property type="entry name" value="Trp_repressor/repl_initiator"/>
</dbReference>
<reference evidence="5" key="2">
    <citation type="journal article" date="2023" name="BMC Genomics">
        <title>Pest status, molecular evolution, and epigenetic factors derived from the genome assembly of Frankliniella fusca, a thysanopteran phytovirus vector.</title>
        <authorList>
            <person name="Catto M.A."/>
            <person name="Labadie P.E."/>
            <person name="Jacobson A.L."/>
            <person name="Kennedy G.G."/>
            <person name="Srinivasan R."/>
            <person name="Hunt B.G."/>
        </authorList>
    </citation>
    <scope>NUCLEOTIDE SEQUENCE</scope>
    <source>
        <strain evidence="5">PL_HMW_Pooled</strain>
    </source>
</reference>
<evidence type="ECO:0000313" key="5">
    <source>
        <dbReference type="EMBL" id="KAK3918219.1"/>
    </source>
</evidence>
<feature type="domain" description="HTH CENPB-type" evidence="4">
    <location>
        <begin position="76"/>
        <end position="147"/>
    </location>
</feature>
<dbReference type="EMBL" id="JAHWGI010000905">
    <property type="protein sequence ID" value="KAK3918219.1"/>
    <property type="molecule type" value="Genomic_DNA"/>
</dbReference>
<dbReference type="InterPro" id="IPR050863">
    <property type="entry name" value="CenT-Element_Derived"/>
</dbReference>
<dbReference type="GO" id="GO:0043565">
    <property type="term" value="F:sequence-specific DNA binding"/>
    <property type="evidence" value="ECO:0007669"/>
    <property type="project" value="InterPro"/>
</dbReference>
<protein>
    <submittedName>
        <fullName evidence="5">Pogo transposable element with KRAB domain</fullName>
    </submittedName>
</protein>
<name>A0AAE1HBS6_9NEOP</name>
<dbReference type="PANTHER" id="PTHR19303:SF74">
    <property type="entry name" value="POGO TRANSPOSABLE ELEMENT WITH KRAB DOMAIN"/>
    <property type="match status" value="1"/>
</dbReference>
<proteinExistence type="predicted"/>
<comment type="caution">
    <text evidence="5">The sequence shown here is derived from an EMBL/GenBank/DDBJ whole genome shotgun (WGS) entry which is preliminary data.</text>
</comment>
<dbReference type="InterPro" id="IPR006600">
    <property type="entry name" value="HTH_CenpB_DNA-bd_dom"/>
</dbReference>
<feature type="compositionally biased region" description="Basic and acidic residues" evidence="3">
    <location>
        <begin position="1"/>
        <end position="12"/>
    </location>
</feature>
<dbReference type="PANTHER" id="PTHR19303">
    <property type="entry name" value="TRANSPOSON"/>
    <property type="match status" value="1"/>
</dbReference>
<sequence length="425" mass="48342">MPGTGDHVEKRGFNPRQAPKGQRRSYDSKFKMAVIAAAKETSTKAAARKFDVESKQVREWRKQENKLKGVHSTRKSFRGPKAGKFPQVEARVVDFWRKARSQLCSVSRRMMVREAIKIARSLGIMNLKCSLGWIRRVLKRNGLSVRRRTTIAQRLPMAYEEKLLSFQRHVIALRKRNSYLLGHIGNGDQTPLYLDMPSRTTVEKVGTKSIRVKTTGNEKTRFTTMLAITADGRKLPPFIVFRRKTLPKDAFPPGVHVRAHESGSFNEDITKDWLKTVWARRPGALMNKESMLVLDSFRGHLTDSVKFTLREMKTDLVVIPGGMTSLLQPLDVSVNNPFKNNIEELYNDWMLNGVKEKNNCQIIQKKTCISNAMDGTEDDILWQDSSDDENDPDYNSDQEEASSSSDSSGSEEELLSDEDLNSDDD</sequence>
<keyword evidence="6" id="KW-1185">Reference proteome</keyword>
<keyword evidence="2" id="KW-0238">DNA-binding</keyword>
<dbReference type="AlphaFoldDB" id="A0AAE1HBS6"/>
<gene>
    <name evidence="5" type="ORF">KUF71_026330</name>
</gene>
<evidence type="ECO:0000256" key="3">
    <source>
        <dbReference type="SAM" id="MobiDB-lite"/>
    </source>
</evidence>